<accession>A0A2J7QC47</accession>
<feature type="domain" description="Major facilitator superfamily associated" evidence="7">
    <location>
        <begin position="27"/>
        <end position="177"/>
    </location>
</feature>
<keyword evidence="9" id="KW-1185">Reference proteome</keyword>
<dbReference type="InterPro" id="IPR051717">
    <property type="entry name" value="MFS_MFSD6"/>
</dbReference>
<evidence type="ECO:0000259" key="7">
    <source>
        <dbReference type="Pfam" id="PF12832"/>
    </source>
</evidence>
<feature type="transmembrane region" description="Helical" evidence="6">
    <location>
        <begin position="26"/>
        <end position="50"/>
    </location>
</feature>
<evidence type="ECO:0000313" key="9">
    <source>
        <dbReference type="Proteomes" id="UP000235965"/>
    </source>
</evidence>
<dbReference type="PANTHER" id="PTHR16172">
    <property type="entry name" value="MAJOR FACILITATOR SUPERFAMILY DOMAIN-CONTAINING PROTEIN 6-LIKE"/>
    <property type="match status" value="1"/>
</dbReference>
<comment type="caution">
    <text evidence="8">The sequence shown here is derived from an EMBL/GenBank/DDBJ whole genome shotgun (WGS) entry which is preliminary data.</text>
</comment>
<evidence type="ECO:0000313" key="8">
    <source>
        <dbReference type="EMBL" id="PNF26155.1"/>
    </source>
</evidence>
<dbReference type="EMBL" id="NEVH01016292">
    <property type="protein sequence ID" value="PNF26155.1"/>
    <property type="molecule type" value="Genomic_DNA"/>
</dbReference>
<evidence type="ECO:0000256" key="3">
    <source>
        <dbReference type="ARBA" id="ARBA00022692"/>
    </source>
</evidence>
<keyword evidence="3 6" id="KW-0812">Transmembrane</keyword>
<protein>
    <recommendedName>
        <fullName evidence="7">Major facilitator superfamily associated domain-containing protein</fullName>
    </recommendedName>
</protein>
<dbReference type="Gene3D" id="1.20.1250.20">
    <property type="entry name" value="MFS general substrate transporter like domains"/>
    <property type="match status" value="1"/>
</dbReference>
<dbReference type="InterPro" id="IPR036259">
    <property type="entry name" value="MFS_trans_sf"/>
</dbReference>
<dbReference type="GO" id="GO:0016020">
    <property type="term" value="C:membrane"/>
    <property type="evidence" value="ECO:0007669"/>
    <property type="project" value="UniProtKB-SubCell"/>
</dbReference>
<dbReference type="Proteomes" id="UP000235965">
    <property type="component" value="Unassembled WGS sequence"/>
</dbReference>
<keyword evidence="4 6" id="KW-1133">Transmembrane helix</keyword>
<evidence type="ECO:0000256" key="4">
    <source>
        <dbReference type="ARBA" id="ARBA00022989"/>
    </source>
</evidence>
<sequence>MSEKNEERKFEYKIFSTLERLHINPYLIMLKVTLFMMYGATASLLPYLTIHMQSIGLTVDEISMVYLALPLTTFLSPPITGYLIDKFGQYKFVMVLSLILNAAFHHSLLLIPHMETPGEMPSAYVTKHPKTGQFEVWWSPCPSRECPEEEELDMVLADCMDHCLLADKPAQHAKSIKHVIVAPTAVTMPQADSMSTIIVGNLACFMQQNTTPSVVKKDLHFLLEKVEKKHKKRR</sequence>
<dbReference type="OrthoDB" id="10056177at2759"/>
<keyword evidence="5 6" id="KW-0472">Membrane</keyword>
<dbReference type="Pfam" id="PF12832">
    <property type="entry name" value="MFS_1_like"/>
    <property type="match status" value="1"/>
</dbReference>
<proteinExistence type="inferred from homology"/>
<reference evidence="8 9" key="1">
    <citation type="submission" date="2017-12" db="EMBL/GenBank/DDBJ databases">
        <title>Hemimetabolous genomes reveal molecular basis of termite eusociality.</title>
        <authorList>
            <person name="Harrison M.C."/>
            <person name="Jongepier E."/>
            <person name="Robertson H.M."/>
            <person name="Arning N."/>
            <person name="Bitard-Feildel T."/>
            <person name="Chao H."/>
            <person name="Childers C.P."/>
            <person name="Dinh H."/>
            <person name="Doddapaneni H."/>
            <person name="Dugan S."/>
            <person name="Gowin J."/>
            <person name="Greiner C."/>
            <person name="Han Y."/>
            <person name="Hu H."/>
            <person name="Hughes D.S.T."/>
            <person name="Huylmans A.-K."/>
            <person name="Kemena C."/>
            <person name="Kremer L.P.M."/>
            <person name="Lee S.L."/>
            <person name="Lopez-Ezquerra A."/>
            <person name="Mallet L."/>
            <person name="Monroy-Kuhn J.M."/>
            <person name="Moser A."/>
            <person name="Murali S.C."/>
            <person name="Muzny D.M."/>
            <person name="Otani S."/>
            <person name="Piulachs M.-D."/>
            <person name="Poelchau M."/>
            <person name="Qu J."/>
            <person name="Schaub F."/>
            <person name="Wada-Katsumata A."/>
            <person name="Worley K.C."/>
            <person name="Xie Q."/>
            <person name="Ylla G."/>
            <person name="Poulsen M."/>
            <person name="Gibbs R.A."/>
            <person name="Schal C."/>
            <person name="Richards S."/>
            <person name="Belles X."/>
            <person name="Korb J."/>
            <person name="Bornberg-Bauer E."/>
        </authorList>
    </citation>
    <scope>NUCLEOTIDE SEQUENCE [LARGE SCALE GENOMIC DNA]</scope>
    <source>
        <tissue evidence="8">Whole body</tissue>
    </source>
</reference>
<evidence type="ECO:0000256" key="2">
    <source>
        <dbReference type="ARBA" id="ARBA00005241"/>
    </source>
</evidence>
<comment type="subcellular location">
    <subcellularLocation>
        <location evidence="1">Membrane</location>
        <topology evidence="1">Multi-pass membrane protein</topology>
    </subcellularLocation>
</comment>
<evidence type="ECO:0000256" key="1">
    <source>
        <dbReference type="ARBA" id="ARBA00004141"/>
    </source>
</evidence>
<organism evidence="8 9">
    <name type="scientific">Cryptotermes secundus</name>
    <dbReference type="NCBI Taxonomy" id="105785"/>
    <lineage>
        <taxon>Eukaryota</taxon>
        <taxon>Metazoa</taxon>
        <taxon>Ecdysozoa</taxon>
        <taxon>Arthropoda</taxon>
        <taxon>Hexapoda</taxon>
        <taxon>Insecta</taxon>
        <taxon>Pterygota</taxon>
        <taxon>Neoptera</taxon>
        <taxon>Polyneoptera</taxon>
        <taxon>Dictyoptera</taxon>
        <taxon>Blattodea</taxon>
        <taxon>Blattoidea</taxon>
        <taxon>Termitoidae</taxon>
        <taxon>Kalotermitidae</taxon>
        <taxon>Cryptotermitinae</taxon>
        <taxon>Cryptotermes</taxon>
    </lineage>
</organism>
<dbReference type="InterPro" id="IPR024989">
    <property type="entry name" value="MFS_assoc_dom"/>
</dbReference>
<dbReference type="SUPFAM" id="SSF103473">
    <property type="entry name" value="MFS general substrate transporter"/>
    <property type="match status" value="1"/>
</dbReference>
<feature type="transmembrane region" description="Helical" evidence="6">
    <location>
        <begin position="62"/>
        <end position="84"/>
    </location>
</feature>
<evidence type="ECO:0000256" key="5">
    <source>
        <dbReference type="ARBA" id="ARBA00023136"/>
    </source>
</evidence>
<evidence type="ECO:0000256" key="6">
    <source>
        <dbReference type="SAM" id="Phobius"/>
    </source>
</evidence>
<name>A0A2J7QC47_9NEOP</name>
<gene>
    <name evidence="8" type="ORF">B7P43_G04442</name>
</gene>
<dbReference type="AlphaFoldDB" id="A0A2J7QC47"/>
<comment type="similarity">
    <text evidence="2">Belongs to the major facilitator superfamily. MFSD6 family.</text>
</comment>
<dbReference type="PANTHER" id="PTHR16172:SF41">
    <property type="entry name" value="MAJOR FACILITATOR SUPERFAMILY DOMAIN-CONTAINING PROTEIN 6-LIKE"/>
    <property type="match status" value="1"/>
</dbReference>